<evidence type="ECO:0000256" key="2">
    <source>
        <dbReference type="ARBA" id="ARBA00005619"/>
    </source>
</evidence>
<feature type="transmembrane region" description="Helical" evidence="12">
    <location>
        <begin position="6"/>
        <end position="23"/>
    </location>
</feature>
<dbReference type="Pfam" id="PF09439">
    <property type="entry name" value="SRPRB"/>
    <property type="match status" value="1"/>
</dbReference>
<dbReference type="SUPFAM" id="SSF52540">
    <property type="entry name" value="P-loop containing nucleoside triphosphate hydrolases"/>
    <property type="match status" value="1"/>
</dbReference>
<protein>
    <recommendedName>
        <fullName evidence="3">Signal recognition particle receptor subunit beta</fullName>
    </recommendedName>
</protein>
<dbReference type="AlphaFoldDB" id="A0AA35NDJ8"/>
<keyword evidence="6" id="KW-0256">Endoplasmic reticulum</keyword>
<comment type="subcellular location">
    <subcellularLocation>
        <location evidence="1">Endoplasmic reticulum membrane</location>
        <topology evidence="1">Single-pass membrane protein</topology>
    </subcellularLocation>
</comment>
<dbReference type="RefSeq" id="XP_056077739.1">
    <property type="nucleotide sequence ID" value="XM_056223752.1"/>
</dbReference>
<keyword evidence="7 12" id="KW-1133">Transmembrane helix</keyword>
<gene>
    <name evidence="13" type="primary">SMKI11G0660</name>
    <name evidence="13" type="ORF">SMKI_11G0660</name>
</gene>
<dbReference type="InterPro" id="IPR019009">
    <property type="entry name" value="SRP_receptor_beta_su"/>
</dbReference>
<evidence type="ECO:0000256" key="1">
    <source>
        <dbReference type="ARBA" id="ARBA00004389"/>
    </source>
</evidence>
<evidence type="ECO:0000256" key="5">
    <source>
        <dbReference type="ARBA" id="ARBA00022741"/>
    </source>
</evidence>
<keyword evidence="11" id="KW-0175">Coiled coil</keyword>
<keyword evidence="5" id="KW-0547">Nucleotide-binding</keyword>
<evidence type="ECO:0000256" key="4">
    <source>
        <dbReference type="ARBA" id="ARBA00022692"/>
    </source>
</evidence>
<keyword evidence="4 12" id="KW-0812">Transmembrane</keyword>
<dbReference type="GeneID" id="80919452"/>
<dbReference type="Gene3D" id="3.40.50.300">
    <property type="entry name" value="P-loop containing nucleotide triphosphate hydrolases"/>
    <property type="match status" value="1"/>
</dbReference>
<dbReference type="EMBL" id="OX365767">
    <property type="protein sequence ID" value="CAI4034619.1"/>
    <property type="molecule type" value="Genomic_DNA"/>
</dbReference>
<dbReference type="Proteomes" id="UP001161438">
    <property type="component" value="Chromosome 11"/>
</dbReference>
<evidence type="ECO:0000256" key="3">
    <source>
        <dbReference type="ARBA" id="ARBA00020256"/>
    </source>
</evidence>
<accession>A0AA35NDJ8</accession>
<evidence type="ECO:0000256" key="12">
    <source>
        <dbReference type="SAM" id="Phobius"/>
    </source>
</evidence>
<keyword evidence="10" id="KW-0675">Receptor</keyword>
<proteinExistence type="inferred from homology"/>
<evidence type="ECO:0000313" key="14">
    <source>
        <dbReference type="Proteomes" id="UP001161438"/>
    </source>
</evidence>
<dbReference type="InterPro" id="IPR027417">
    <property type="entry name" value="P-loop_NTPase"/>
</dbReference>
<evidence type="ECO:0000256" key="8">
    <source>
        <dbReference type="ARBA" id="ARBA00023134"/>
    </source>
</evidence>
<name>A0AA35NDJ8_SACMI</name>
<sequence>MLSNTIIIACLLVIVTTIALVAVQKVSPKKRVKQKSYQPSILITGPQNSGKTSLFTLLTTDSVRPTVVSQELLSAANYDGSNVTLVDFPGHVKLRYKLSECLKTRAKFIKGLIFMVDATIDPKKLTTTAEFLVDILSITESRSEKGIDVLIACNKSESFTARPSSKIQDALENEVQKVIERRRKSLNEVERKINEEEEEEAENVLDVLQSTHGFKFANLEGSVIAFEGSVNKKRISEWRQWIDEKL</sequence>
<evidence type="ECO:0000256" key="10">
    <source>
        <dbReference type="ARBA" id="ARBA00023170"/>
    </source>
</evidence>
<evidence type="ECO:0000256" key="7">
    <source>
        <dbReference type="ARBA" id="ARBA00022989"/>
    </source>
</evidence>
<evidence type="ECO:0000256" key="9">
    <source>
        <dbReference type="ARBA" id="ARBA00023136"/>
    </source>
</evidence>
<evidence type="ECO:0000256" key="11">
    <source>
        <dbReference type="SAM" id="Coils"/>
    </source>
</evidence>
<dbReference type="GO" id="GO:0005525">
    <property type="term" value="F:GTP binding"/>
    <property type="evidence" value="ECO:0007669"/>
    <property type="project" value="UniProtKB-KW"/>
</dbReference>
<keyword evidence="8" id="KW-0342">GTP-binding</keyword>
<dbReference type="GO" id="GO:0005789">
    <property type="term" value="C:endoplasmic reticulum membrane"/>
    <property type="evidence" value="ECO:0007669"/>
    <property type="project" value="UniProtKB-SubCell"/>
</dbReference>
<organism evidence="13 14">
    <name type="scientific">Saccharomyces mikatae IFO 1815</name>
    <dbReference type="NCBI Taxonomy" id="226126"/>
    <lineage>
        <taxon>Eukaryota</taxon>
        <taxon>Fungi</taxon>
        <taxon>Dikarya</taxon>
        <taxon>Ascomycota</taxon>
        <taxon>Saccharomycotina</taxon>
        <taxon>Saccharomycetes</taxon>
        <taxon>Saccharomycetales</taxon>
        <taxon>Saccharomycetaceae</taxon>
        <taxon>Saccharomyces</taxon>
    </lineage>
</organism>
<dbReference type="CDD" id="cd04105">
    <property type="entry name" value="SR_beta"/>
    <property type="match status" value="1"/>
</dbReference>
<keyword evidence="9 12" id="KW-0472">Membrane</keyword>
<reference evidence="13" key="1">
    <citation type="submission" date="2022-10" db="EMBL/GenBank/DDBJ databases">
        <authorList>
            <person name="Byrne P K."/>
        </authorList>
    </citation>
    <scope>NUCLEOTIDE SEQUENCE</scope>
    <source>
        <strain evidence="13">IFO1815</strain>
    </source>
</reference>
<comment type="similarity">
    <text evidence="2">Belongs to the SRP receptor beta subunit family.</text>
</comment>
<keyword evidence="14" id="KW-1185">Reference proteome</keyword>
<evidence type="ECO:0000256" key="6">
    <source>
        <dbReference type="ARBA" id="ARBA00022824"/>
    </source>
</evidence>
<feature type="coiled-coil region" evidence="11">
    <location>
        <begin position="168"/>
        <end position="211"/>
    </location>
</feature>
<evidence type="ECO:0000313" key="13">
    <source>
        <dbReference type="EMBL" id="CAI4034619.1"/>
    </source>
</evidence>